<accession>A0ABY0TIS5</accession>
<proteinExistence type="predicted"/>
<evidence type="ECO:0000313" key="2">
    <source>
        <dbReference type="Proteomes" id="UP000183471"/>
    </source>
</evidence>
<evidence type="ECO:0000313" key="1">
    <source>
        <dbReference type="EMBL" id="SDQ90331.1"/>
    </source>
</evidence>
<gene>
    <name evidence="1" type="ORF">SAMN05216402_2757</name>
</gene>
<comment type="caution">
    <text evidence="1">The sequence shown here is derived from an EMBL/GenBank/DDBJ whole genome shotgun (WGS) entry which is preliminary data.</text>
</comment>
<protein>
    <recommendedName>
        <fullName evidence="3">Lipoprotein</fullName>
    </recommendedName>
</protein>
<dbReference type="EMBL" id="FNKY01000001">
    <property type="protein sequence ID" value="SDQ90331.1"/>
    <property type="molecule type" value="Genomic_DNA"/>
</dbReference>
<organism evidence="1 2">
    <name type="scientific">Nitrosospira multiformis</name>
    <dbReference type="NCBI Taxonomy" id="1231"/>
    <lineage>
        <taxon>Bacteria</taxon>
        <taxon>Pseudomonadati</taxon>
        <taxon>Pseudomonadota</taxon>
        <taxon>Betaproteobacteria</taxon>
        <taxon>Nitrosomonadales</taxon>
        <taxon>Nitrosomonadaceae</taxon>
        <taxon>Nitrosospira</taxon>
    </lineage>
</organism>
<dbReference type="RefSeq" id="WP_074633484.1">
    <property type="nucleotide sequence ID" value="NZ_FNKY01000001.1"/>
</dbReference>
<keyword evidence="2" id="KW-1185">Reference proteome</keyword>
<evidence type="ECO:0008006" key="3">
    <source>
        <dbReference type="Google" id="ProtNLM"/>
    </source>
</evidence>
<reference evidence="1 2" key="1">
    <citation type="submission" date="2016-10" db="EMBL/GenBank/DDBJ databases">
        <authorList>
            <person name="Varghese N."/>
            <person name="Submissions S."/>
        </authorList>
    </citation>
    <scope>NUCLEOTIDE SEQUENCE [LARGE SCALE GENOMIC DNA]</scope>
    <source>
        <strain evidence="1 2">Nl1</strain>
    </source>
</reference>
<sequence>MNAERLFIAIVTTGLLVSCAPMTSHEAIQNTNMRTAAKNAKTRSDHDAIAKHFEDAARDMQAKISEQKKLLEQYESERLYGWQSHNLKSQTSALIRKYEQTVQSNMKQATSHRHMAWRFEEDRYAIDGGQAPHARKN</sequence>
<dbReference type="Proteomes" id="UP000183471">
    <property type="component" value="Unassembled WGS sequence"/>
</dbReference>
<dbReference type="PROSITE" id="PS51257">
    <property type="entry name" value="PROKAR_LIPOPROTEIN"/>
    <property type="match status" value="1"/>
</dbReference>
<name>A0ABY0TIS5_9PROT</name>